<evidence type="ECO:0000256" key="1">
    <source>
        <dbReference type="SAM" id="Coils"/>
    </source>
</evidence>
<gene>
    <name evidence="3" type="ORF">F4556_006099</name>
</gene>
<evidence type="ECO:0000313" key="3">
    <source>
        <dbReference type="EMBL" id="MBB4950564.1"/>
    </source>
</evidence>
<keyword evidence="4" id="KW-1185">Reference proteome</keyword>
<proteinExistence type="predicted"/>
<evidence type="ECO:0000256" key="2">
    <source>
        <dbReference type="SAM" id="MobiDB-lite"/>
    </source>
</evidence>
<dbReference type="EMBL" id="JACHJR010000001">
    <property type="protein sequence ID" value="MBB4950564.1"/>
    <property type="molecule type" value="Genomic_DNA"/>
</dbReference>
<accession>A0A7W7WLA3</accession>
<evidence type="ECO:0000313" key="4">
    <source>
        <dbReference type="Proteomes" id="UP000573327"/>
    </source>
</evidence>
<feature type="coiled-coil region" evidence="1">
    <location>
        <begin position="87"/>
        <end position="174"/>
    </location>
</feature>
<comment type="caution">
    <text evidence="3">The sequence shown here is derived from an EMBL/GenBank/DDBJ whole genome shotgun (WGS) entry which is preliminary data.</text>
</comment>
<reference evidence="3 4" key="1">
    <citation type="submission" date="2020-08" db="EMBL/GenBank/DDBJ databases">
        <title>Sequencing the genomes of 1000 actinobacteria strains.</title>
        <authorList>
            <person name="Klenk H.-P."/>
        </authorList>
    </citation>
    <scope>NUCLEOTIDE SEQUENCE [LARGE SCALE GENOMIC DNA]</scope>
    <source>
        <strain evidence="3 4">DSM 44786</strain>
    </source>
</reference>
<dbReference type="RefSeq" id="WP_184921824.1">
    <property type="nucleotide sequence ID" value="NZ_JACHJR010000001.1"/>
</dbReference>
<dbReference type="AlphaFoldDB" id="A0A7W7WLA3"/>
<feature type="coiled-coil region" evidence="1">
    <location>
        <begin position="703"/>
        <end position="733"/>
    </location>
</feature>
<protein>
    <submittedName>
        <fullName evidence="3">Transcriptional regulator with XRE-family HTH domain</fullName>
    </submittedName>
</protein>
<keyword evidence="1" id="KW-0175">Coiled coil</keyword>
<sequence>MSEGETFAARLRPLFQELGVSYRAYGQRRHLSASVITRYLNGERIPNARTVVDLFQDLADAGHPVDEADQAELLRLREQALPSGGAVQQLQAQLEETQSQLADCRLDQLSLTERLREREDALGQLEDHLRALRSARDRDAHTHGEQLAVWMAEYLQVERDRDLLREQVEELREDLLRERAWALRIEEQCRLLLWQLRLAAEQGPREGSFGSLMSSMDRAPVGELVGFAAQVDDQHLPVVTELLRSAGRNRPVADAVALFVALHEAGKPQQAEAALPAAVLGRTVPDVSDLIRAFTEHGLDGYAATVVRTAVEHHALPDLARLVADLHVRGPAPVTGDTVAAAAAVFRPPQEVAALLVELTMAHGLHRTADHCMETAARERAVADLLVLAEHLTELGRSDDARRLTGHVLRVRSAARTADLLSGLQRGRYGGLANEMFGELVRSEAPARLVGVLTALDRGSAEARIEETLQYAVAARPVAEVADLVREFDSGNLKAHAAELAVRFVLGRKPAELPTFAALIGPGDEYLPVLLARAARSRPVLEYILITRHLRWGGLPGMCTALLVEAVQRRSTADVCSILSALPDLSEAAPAVLAGAAERSVPSVARLVAELRKHAHVRLADALLLAAEKDQGPAAVSELRRAVEAEEARIGVAHRPAPEPVPVTVPAPARQRSVTRGPARHARAKRTAEPDRPDLQAQNARLLQDLETTRELLAAAHVQLDQETALRERAEARLRALTPSPAPLGG</sequence>
<name>A0A7W7WLA3_9ACTN</name>
<organism evidence="3 4">
    <name type="scientific">Kitasatospora gansuensis</name>
    <dbReference type="NCBI Taxonomy" id="258050"/>
    <lineage>
        <taxon>Bacteria</taxon>
        <taxon>Bacillati</taxon>
        <taxon>Actinomycetota</taxon>
        <taxon>Actinomycetes</taxon>
        <taxon>Kitasatosporales</taxon>
        <taxon>Streptomycetaceae</taxon>
        <taxon>Kitasatospora</taxon>
    </lineage>
</organism>
<dbReference type="Proteomes" id="UP000573327">
    <property type="component" value="Unassembled WGS sequence"/>
</dbReference>
<feature type="region of interest" description="Disordered" evidence="2">
    <location>
        <begin position="656"/>
        <end position="693"/>
    </location>
</feature>